<name>A0A9W9F3U4_9EURO</name>
<evidence type="ECO:0000256" key="1">
    <source>
        <dbReference type="SAM" id="Coils"/>
    </source>
</evidence>
<evidence type="ECO:0000313" key="4">
    <source>
        <dbReference type="Proteomes" id="UP001149165"/>
    </source>
</evidence>
<evidence type="ECO:0000259" key="2">
    <source>
        <dbReference type="Pfam" id="PF08588"/>
    </source>
</evidence>
<dbReference type="InterPro" id="IPR013897">
    <property type="entry name" value="Duc1"/>
</dbReference>
<feature type="coiled-coil region" evidence="1">
    <location>
        <begin position="276"/>
        <end position="303"/>
    </location>
</feature>
<feature type="domain" description="Domain of unknown function at the cortex 1" evidence="2">
    <location>
        <begin position="10"/>
        <end position="276"/>
    </location>
</feature>
<protein>
    <recommendedName>
        <fullName evidence="2">Domain of unknown function at the cortex 1 domain-containing protein</fullName>
    </recommendedName>
</protein>
<dbReference type="PANTHER" id="PTHR34826:SF2">
    <property type="entry name" value="UPF0590 PROTEIN C409.17C"/>
    <property type="match status" value="1"/>
</dbReference>
<evidence type="ECO:0000313" key="3">
    <source>
        <dbReference type="EMBL" id="KAJ5093168.1"/>
    </source>
</evidence>
<dbReference type="Proteomes" id="UP001149165">
    <property type="component" value="Unassembled WGS sequence"/>
</dbReference>
<keyword evidence="1" id="KW-0175">Coiled coil</keyword>
<sequence>MAHALGNRYRLQVRAGTEYDPSTHQEVEVNGRINTLVGDWSTVNVAVRVQNYHANVFMLQGSPSSSPRTNPYFDHPLHQDDLISISFSIVFHHDINGSDLVFGNDFDHPIRHKLPNAFKVMEMMVKNHIDPSIEIDAYSDTPSIFSPVLASASQFRISFEDPPESQRLNRRDIILEGSDTRGGQEIFNGQGIPGTAKERRAHFQSQENREKFWFFEGVQYCADFSNAYLNVTDLCLNLPGYQWPVHHLVDSETHELRYTLKSQVTGRIFLVVVFSLDLDEAEADNLESELDAARRAEQLEEETEQWTRTMRG</sequence>
<gene>
    <name evidence="3" type="ORF">N7456_009029</name>
</gene>
<reference evidence="3" key="2">
    <citation type="journal article" date="2023" name="IMA Fungus">
        <title>Comparative genomic study of the Penicillium genus elucidates a diverse pangenome and 15 lateral gene transfer events.</title>
        <authorList>
            <person name="Petersen C."/>
            <person name="Sorensen T."/>
            <person name="Nielsen M.R."/>
            <person name="Sondergaard T.E."/>
            <person name="Sorensen J.L."/>
            <person name="Fitzpatrick D.A."/>
            <person name="Frisvad J.C."/>
            <person name="Nielsen K.L."/>
        </authorList>
    </citation>
    <scope>NUCLEOTIDE SEQUENCE</scope>
    <source>
        <strain evidence="3">IBT 30069</strain>
    </source>
</reference>
<dbReference type="PANTHER" id="PTHR34826">
    <property type="entry name" value="UPF0590 PROTEIN C409.17C"/>
    <property type="match status" value="1"/>
</dbReference>
<accession>A0A9W9F3U4</accession>
<keyword evidence="4" id="KW-1185">Reference proteome</keyword>
<reference evidence="3" key="1">
    <citation type="submission" date="2022-11" db="EMBL/GenBank/DDBJ databases">
        <authorList>
            <person name="Petersen C."/>
        </authorList>
    </citation>
    <scope>NUCLEOTIDE SEQUENCE</scope>
    <source>
        <strain evidence="3">IBT 30069</strain>
    </source>
</reference>
<proteinExistence type="predicted"/>
<comment type="caution">
    <text evidence="3">The sequence shown here is derived from an EMBL/GenBank/DDBJ whole genome shotgun (WGS) entry which is preliminary data.</text>
</comment>
<dbReference type="OrthoDB" id="2119945at2759"/>
<organism evidence="3 4">
    <name type="scientific">Penicillium angulare</name>
    <dbReference type="NCBI Taxonomy" id="116970"/>
    <lineage>
        <taxon>Eukaryota</taxon>
        <taxon>Fungi</taxon>
        <taxon>Dikarya</taxon>
        <taxon>Ascomycota</taxon>
        <taxon>Pezizomycotina</taxon>
        <taxon>Eurotiomycetes</taxon>
        <taxon>Eurotiomycetidae</taxon>
        <taxon>Eurotiales</taxon>
        <taxon>Aspergillaceae</taxon>
        <taxon>Penicillium</taxon>
    </lineage>
</organism>
<dbReference type="EMBL" id="JAPQKH010000006">
    <property type="protein sequence ID" value="KAJ5093168.1"/>
    <property type="molecule type" value="Genomic_DNA"/>
</dbReference>
<dbReference type="AlphaFoldDB" id="A0A9W9F3U4"/>
<dbReference type="Pfam" id="PF08588">
    <property type="entry name" value="Duc1"/>
    <property type="match status" value="1"/>
</dbReference>